<dbReference type="InterPro" id="IPR003043">
    <property type="entry name" value="Uropor_MeTrfase_CS"/>
</dbReference>
<evidence type="ECO:0000256" key="2">
    <source>
        <dbReference type="ARBA" id="ARBA00012162"/>
    </source>
</evidence>
<dbReference type="CDD" id="cd11642">
    <property type="entry name" value="SUMT"/>
    <property type="match status" value="1"/>
</dbReference>
<comment type="similarity">
    <text evidence="1 8">Belongs to the precorrin methyltransferase family.</text>
</comment>
<evidence type="ECO:0000256" key="1">
    <source>
        <dbReference type="ARBA" id="ARBA00005879"/>
    </source>
</evidence>
<dbReference type="RefSeq" id="WP_275108923.1">
    <property type="nucleotide sequence ID" value="NZ_JAKJSC010000001.1"/>
</dbReference>
<sequence length="270" mass="29423">MEAKTNKYDKPVLTLVGAGPGDPELISIKGANALKRAKVVLYDALVNPEILEYAPKNSLKVYVGKRANNHSHTQDEINKLIVDYSYKYGNVVRLKGGDPFIFGRGKEEAEYAELHGIKVAVIPGLSSATTLPALKGISLTSRGISESFWVLSGTTQNNQLASDIKLAAKSSATIVILMGRNKLSEIVEIFKNNNKSGVPVAVIQNGSLANEKTAISTIENIEKLVEQKNVGTPSIIIIGEVVRQHTEYVCEYLHSNLLQNQIKENETSHV</sequence>
<name>A0ABT5VQ70_9BACT</name>
<reference evidence="10 11" key="1">
    <citation type="submission" date="2022-01" db="EMBL/GenBank/DDBJ databases">
        <title>Labilibaculum sp. nov, a marine bacterium isolated from Antarctica.</title>
        <authorList>
            <person name="Dai W."/>
        </authorList>
    </citation>
    <scope>NUCLEOTIDE SEQUENCE [LARGE SCALE GENOMIC DNA]</scope>
    <source>
        <strain evidence="10 11">DW002</strain>
    </source>
</reference>
<comment type="caution">
    <text evidence="10">The sequence shown here is derived from an EMBL/GenBank/DDBJ whole genome shotgun (WGS) entry which is preliminary data.</text>
</comment>
<dbReference type="InterPro" id="IPR000878">
    <property type="entry name" value="4pyrrol_Mease"/>
</dbReference>
<dbReference type="Gene3D" id="3.30.950.10">
    <property type="entry name" value="Methyltransferase, Cobalt-precorrin-4 Transmethylase, Domain 2"/>
    <property type="match status" value="1"/>
</dbReference>
<evidence type="ECO:0000313" key="11">
    <source>
        <dbReference type="Proteomes" id="UP001528920"/>
    </source>
</evidence>
<keyword evidence="3 8" id="KW-0489">Methyltransferase</keyword>
<proteinExistence type="inferred from homology"/>
<dbReference type="InterPro" id="IPR014776">
    <property type="entry name" value="4pyrrole_Mease_sub2"/>
</dbReference>
<dbReference type="GO" id="GO:0004851">
    <property type="term" value="F:uroporphyrin-III C-methyltransferase activity"/>
    <property type="evidence" value="ECO:0007669"/>
    <property type="project" value="UniProtKB-EC"/>
</dbReference>
<protein>
    <recommendedName>
        <fullName evidence="2">uroporphyrinogen-III C-methyltransferase</fullName>
        <ecNumber evidence="2">2.1.1.107</ecNumber>
    </recommendedName>
</protein>
<evidence type="ECO:0000256" key="8">
    <source>
        <dbReference type="RuleBase" id="RU003960"/>
    </source>
</evidence>
<dbReference type="InterPro" id="IPR050161">
    <property type="entry name" value="Siro_Cobalamin_biosynth"/>
</dbReference>
<evidence type="ECO:0000259" key="9">
    <source>
        <dbReference type="Pfam" id="PF00590"/>
    </source>
</evidence>
<keyword evidence="4 8" id="KW-0808">Transferase</keyword>
<evidence type="ECO:0000256" key="5">
    <source>
        <dbReference type="ARBA" id="ARBA00022691"/>
    </source>
</evidence>
<dbReference type="SUPFAM" id="SSF53790">
    <property type="entry name" value="Tetrapyrrole methylase"/>
    <property type="match status" value="1"/>
</dbReference>
<dbReference type="InterPro" id="IPR014777">
    <property type="entry name" value="4pyrrole_Mease_sub1"/>
</dbReference>
<dbReference type="PANTHER" id="PTHR45790:SF3">
    <property type="entry name" value="S-ADENOSYL-L-METHIONINE-DEPENDENT UROPORPHYRINOGEN III METHYLTRANSFERASE, CHLOROPLASTIC"/>
    <property type="match status" value="1"/>
</dbReference>
<evidence type="ECO:0000256" key="3">
    <source>
        <dbReference type="ARBA" id="ARBA00022603"/>
    </source>
</evidence>
<feature type="domain" description="Tetrapyrrole methylase" evidence="9">
    <location>
        <begin position="13"/>
        <end position="221"/>
    </location>
</feature>
<dbReference type="Gene3D" id="3.40.1010.10">
    <property type="entry name" value="Cobalt-precorrin-4 Transmethylase, Domain 1"/>
    <property type="match status" value="1"/>
</dbReference>
<evidence type="ECO:0000313" key="10">
    <source>
        <dbReference type="EMBL" id="MDE5417581.1"/>
    </source>
</evidence>
<dbReference type="InterPro" id="IPR006366">
    <property type="entry name" value="CobA/CysG_C"/>
</dbReference>
<dbReference type="Pfam" id="PF00590">
    <property type="entry name" value="TP_methylase"/>
    <property type="match status" value="1"/>
</dbReference>
<dbReference type="InterPro" id="IPR035996">
    <property type="entry name" value="4pyrrol_Methylase_sf"/>
</dbReference>
<dbReference type="EC" id="2.1.1.107" evidence="2"/>
<evidence type="ECO:0000256" key="6">
    <source>
        <dbReference type="ARBA" id="ARBA00023244"/>
    </source>
</evidence>
<dbReference type="NCBIfam" id="TIGR01469">
    <property type="entry name" value="cobA_cysG_Cterm"/>
    <property type="match status" value="1"/>
</dbReference>
<gene>
    <name evidence="10" type="primary">cobA</name>
    <name evidence="10" type="ORF">L3049_06130</name>
</gene>
<dbReference type="NCBIfam" id="NF004790">
    <property type="entry name" value="PRK06136.1"/>
    <property type="match status" value="1"/>
</dbReference>
<comment type="pathway">
    <text evidence="7">Porphyrin-containing compound metabolism; siroheme biosynthesis; precorrin-2 from uroporphyrinogen III: step 1/1.</text>
</comment>
<dbReference type="EMBL" id="JAKJSC010000001">
    <property type="protein sequence ID" value="MDE5417581.1"/>
    <property type="molecule type" value="Genomic_DNA"/>
</dbReference>
<accession>A0ABT5VQ70</accession>
<evidence type="ECO:0000256" key="4">
    <source>
        <dbReference type="ARBA" id="ARBA00022679"/>
    </source>
</evidence>
<dbReference type="PANTHER" id="PTHR45790">
    <property type="entry name" value="SIROHEME SYNTHASE-RELATED"/>
    <property type="match status" value="1"/>
</dbReference>
<keyword evidence="11" id="KW-1185">Reference proteome</keyword>
<evidence type="ECO:0000256" key="7">
    <source>
        <dbReference type="ARBA" id="ARBA00025705"/>
    </source>
</evidence>
<keyword evidence="5" id="KW-0949">S-adenosyl-L-methionine</keyword>
<dbReference type="GO" id="GO:0032259">
    <property type="term" value="P:methylation"/>
    <property type="evidence" value="ECO:0007669"/>
    <property type="project" value="UniProtKB-KW"/>
</dbReference>
<dbReference type="Proteomes" id="UP001528920">
    <property type="component" value="Unassembled WGS sequence"/>
</dbReference>
<organism evidence="10 11">
    <name type="scientific">Paralabilibaculum antarcticum</name>
    <dbReference type="NCBI Taxonomy" id="2912572"/>
    <lineage>
        <taxon>Bacteria</taxon>
        <taxon>Pseudomonadati</taxon>
        <taxon>Bacteroidota</taxon>
        <taxon>Bacteroidia</taxon>
        <taxon>Marinilabiliales</taxon>
        <taxon>Marinifilaceae</taxon>
        <taxon>Paralabilibaculum</taxon>
    </lineage>
</organism>
<keyword evidence="6" id="KW-0627">Porphyrin biosynthesis</keyword>
<dbReference type="PROSITE" id="PS00840">
    <property type="entry name" value="SUMT_2"/>
    <property type="match status" value="1"/>
</dbReference>